<keyword evidence="5 7" id="KW-0695">RNA-directed DNA polymerase</keyword>
<dbReference type="Pfam" id="PF00078">
    <property type="entry name" value="RVT_1"/>
    <property type="match status" value="1"/>
</dbReference>
<evidence type="ECO:0000256" key="1">
    <source>
        <dbReference type="ARBA" id="ARBA00022679"/>
    </source>
</evidence>
<dbReference type="RefSeq" id="WP_237253654.1">
    <property type="nucleotide sequence ID" value="NZ_JAKJXH010000020.1"/>
</dbReference>
<dbReference type="InterPro" id="IPR000123">
    <property type="entry name" value="Reverse_transcriptase_msDNA"/>
</dbReference>
<keyword evidence="4" id="KW-0460">Magnesium</keyword>
<dbReference type="Proteomes" id="UP001162905">
    <property type="component" value="Unassembled WGS sequence"/>
</dbReference>
<keyword evidence="3" id="KW-0479">Metal-binding</keyword>
<proteinExistence type="predicted"/>
<keyword evidence="8" id="KW-1185">Reference proteome</keyword>
<accession>A0ABS9I8Z6</accession>
<dbReference type="PRINTS" id="PR00866">
    <property type="entry name" value="RNADNAPOLMS"/>
</dbReference>
<name>A0ABS9I8Z6_9PSED</name>
<keyword evidence="1" id="KW-0808">Transferase</keyword>
<protein>
    <submittedName>
        <fullName evidence="7">Reverse transcriptase family protein</fullName>
    </submittedName>
</protein>
<gene>
    <name evidence="7" type="ORF">L4G47_18640</name>
</gene>
<dbReference type="EMBL" id="JAKJXH010000020">
    <property type="protein sequence ID" value="MCF7544222.1"/>
    <property type="molecule type" value="Genomic_DNA"/>
</dbReference>
<dbReference type="GO" id="GO:0003964">
    <property type="term" value="F:RNA-directed DNA polymerase activity"/>
    <property type="evidence" value="ECO:0007669"/>
    <property type="project" value="UniProtKB-KW"/>
</dbReference>
<dbReference type="InterPro" id="IPR000477">
    <property type="entry name" value="RT_dom"/>
</dbReference>
<evidence type="ECO:0000256" key="3">
    <source>
        <dbReference type="ARBA" id="ARBA00022723"/>
    </source>
</evidence>
<sequence length="419" mass="47585">MNASSFTAPLRMGWSNLFLIGLKMVLLNPRKVSAGSISSIENLCSALSISLEEIYGALALPDDEKYAVSRIPKSDGSVRLVHNPHFLLRKIQRRINKRIFSRLSIIQWPDHLFGSAPNQLDQQSQSMVNKDYVSCAAKHCGAKSLLKVDVKDFFDNIHKDLVLDIFLGFMKFDSEVSELLAEICCFNSHVIQGALTSSYIASLCLYDVEGAVVQRLLRKGLVYTRLVDDITVSSKVSNYDFSYSLDIIKAMLTGKDLPLNLAKTRSVYVSSEPLSVHGLRVAFPQPRLPSGEVARIRTAVRNLENLASERGYRTTHAYRHDFNRCMGRVNKLVRVGHNRYDSLLGRLKKIFPLPSKKDIERANLMLARLARDCDTKRSTYWYAKRYYKLQERLIVLKRSFPAVTSEIRKSLKGLQPDYE</sequence>
<feature type="domain" description="Reverse transcriptase" evidence="6">
    <location>
        <begin position="52"/>
        <end position="281"/>
    </location>
</feature>
<dbReference type="CDD" id="cd03487">
    <property type="entry name" value="RT_Bac_retron_II"/>
    <property type="match status" value="1"/>
</dbReference>
<dbReference type="PROSITE" id="PS50878">
    <property type="entry name" value="RT_POL"/>
    <property type="match status" value="1"/>
</dbReference>
<evidence type="ECO:0000256" key="4">
    <source>
        <dbReference type="ARBA" id="ARBA00022842"/>
    </source>
</evidence>
<evidence type="ECO:0000259" key="6">
    <source>
        <dbReference type="PROSITE" id="PS50878"/>
    </source>
</evidence>
<evidence type="ECO:0000256" key="5">
    <source>
        <dbReference type="ARBA" id="ARBA00022918"/>
    </source>
</evidence>
<keyword evidence="2" id="KW-0548">Nucleotidyltransferase</keyword>
<evidence type="ECO:0000313" key="8">
    <source>
        <dbReference type="Proteomes" id="UP001162905"/>
    </source>
</evidence>
<organism evidence="7 8">
    <name type="scientific">Pseudomonas petrae</name>
    <dbReference type="NCBI Taxonomy" id="2912190"/>
    <lineage>
        <taxon>Bacteria</taxon>
        <taxon>Pseudomonadati</taxon>
        <taxon>Pseudomonadota</taxon>
        <taxon>Gammaproteobacteria</taxon>
        <taxon>Pseudomonadales</taxon>
        <taxon>Pseudomonadaceae</taxon>
        <taxon>Pseudomonas</taxon>
    </lineage>
</organism>
<evidence type="ECO:0000313" key="7">
    <source>
        <dbReference type="EMBL" id="MCF7544222.1"/>
    </source>
</evidence>
<evidence type="ECO:0000256" key="2">
    <source>
        <dbReference type="ARBA" id="ARBA00022695"/>
    </source>
</evidence>
<reference evidence="7" key="1">
    <citation type="submission" date="2022-01" db="EMBL/GenBank/DDBJ databases">
        <title>Pseudomonas sp. nov. isolated from Antarctic regolith.</title>
        <authorList>
            <person name="Novakova D."/>
            <person name="Sedlar K."/>
        </authorList>
    </citation>
    <scope>NUCLEOTIDE SEQUENCE</scope>
    <source>
        <strain evidence="7">P2647</strain>
    </source>
</reference>
<comment type="caution">
    <text evidence="7">The sequence shown here is derived from an EMBL/GenBank/DDBJ whole genome shotgun (WGS) entry which is preliminary data.</text>
</comment>